<keyword evidence="2" id="KW-1185">Reference proteome</keyword>
<name>A0A1H8UUM8_9ACTN</name>
<protein>
    <submittedName>
        <fullName evidence="1">Uncharacterized protein</fullName>
    </submittedName>
</protein>
<dbReference type="AlphaFoldDB" id="A0A1H8UUM8"/>
<evidence type="ECO:0000313" key="1">
    <source>
        <dbReference type="EMBL" id="SEP06912.1"/>
    </source>
</evidence>
<sequence length="143" mass="14434">MTAAVAGAGLLLVGCGDVGSGGACPMWRGIPTITVDAAPYVRAHPGRATTMRVCLVDVGNACDAASAAGRSVAVNAQQAVFRLGHLDSGTYRVRVVLADTAGHSVLDTTGKLVVHHTDGGRCKNLVGDHGTSRVDAGGRITTT</sequence>
<dbReference type="Proteomes" id="UP000181951">
    <property type="component" value="Unassembled WGS sequence"/>
</dbReference>
<accession>A0A1H8UUM8</accession>
<dbReference type="EMBL" id="FODD01000087">
    <property type="protein sequence ID" value="SEP06912.1"/>
    <property type="molecule type" value="Genomic_DNA"/>
</dbReference>
<gene>
    <name evidence="1" type="ORF">SAMN05216267_10874</name>
</gene>
<dbReference type="STRING" id="310780.SAMN05216267_10874"/>
<proteinExistence type="predicted"/>
<reference evidence="1 2" key="1">
    <citation type="submission" date="2016-10" db="EMBL/GenBank/DDBJ databases">
        <authorList>
            <person name="de Groot N.N."/>
        </authorList>
    </citation>
    <scope>NUCLEOTIDE SEQUENCE [LARGE SCALE GENOMIC DNA]</scope>
    <source>
        <strain evidence="1 2">CGMCC 4.2026</strain>
    </source>
</reference>
<dbReference type="OrthoDB" id="9985210at2"/>
<evidence type="ECO:0000313" key="2">
    <source>
        <dbReference type="Proteomes" id="UP000181951"/>
    </source>
</evidence>
<organism evidence="1 2">
    <name type="scientific">Actinacidiphila rubida</name>
    <dbReference type="NCBI Taxonomy" id="310780"/>
    <lineage>
        <taxon>Bacteria</taxon>
        <taxon>Bacillati</taxon>
        <taxon>Actinomycetota</taxon>
        <taxon>Actinomycetes</taxon>
        <taxon>Kitasatosporales</taxon>
        <taxon>Streptomycetaceae</taxon>
        <taxon>Actinacidiphila</taxon>
    </lineage>
</organism>
<dbReference type="RefSeq" id="WP_075018392.1">
    <property type="nucleotide sequence ID" value="NZ_FODD01000087.1"/>
</dbReference>